<reference evidence="1" key="1">
    <citation type="submission" date="2022-03" db="EMBL/GenBank/DDBJ databases">
        <authorList>
            <person name="Sayadi A."/>
        </authorList>
    </citation>
    <scope>NUCLEOTIDE SEQUENCE</scope>
</reference>
<protein>
    <submittedName>
        <fullName evidence="1">Uncharacterized protein</fullName>
    </submittedName>
</protein>
<name>A0A9P0VRD2_ACAOB</name>
<dbReference type="AlphaFoldDB" id="A0A9P0VRD2"/>
<organism evidence="1 2">
    <name type="scientific">Acanthoscelides obtectus</name>
    <name type="common">Bean weevil</name>
    <name type="synonym">Bruchus obtectus</name>
    <dbReference type="NCBI Taxonomy" id="200917"/>
    <lineage>
        <taxon>Eukaryota</taxon>
        <taxon>Metazoa</taxon>
        <taxon>Ecdysozoa</taxon>
        <taxon>Arthropoda</taxon>
        <taxon>Hexapoda</taxon>
        <taxon>Insecta</taxon>
        <taxon>Pterygota</taxon>
        <taxon>Neoptera</taxon>
        <taxon>Endopterygota</taxon>
        <taxon>Coleoptera</taxon>
        <taxon>Polyphaga</taxon>
        <taxon>Cucujiformia</taxon>
        <taxon>Chrysomeloidea</taxon>
        <taxon>Chrysomelidae</taxon>
        <taxon>Bruchinae</taxon>
        <taxon>Bruchini</taxon>
        <taxon>Acanthoscelides</taxon>
    </lineage>
</organism>
<evidence type="ECO:0000313" key="2">
    <source>
        <dbReference type="Proteomes" id="UP001152888"/>
    </source>
</evidence>
<sequence>MALGSMFNWGGNFIVRSFFTPY</sequence>
<dbReference type="EMBL" id="CAKOFQ010009594">
    <property type="protein sequence ID" value="CAH2018083.1"/>
    <property type="molecule type" value="Genomic_DNA"/>
</dbReference>
<gene>
    <name evidence="1" type="ORF">ACAOBT_LOCUS36414</name>
</gene>
<dbReference type="Proteomes" id="UP001152888">
    <property type="component" value="Unassembled WGS sequence"/>
</dbReference>
<comment type="caution">
    <text evidence="1">The sequence shown here is derived from an EMBL/GenBank/DDBJ whole genome shotgun (WGS) entry which is preliminary data.</text>
</comment>
<keyword evidence="2" id="KW-1185">Reference proteome</keyword>
<proteinExistence type="predicted"/>
<evidence type="ECO:0000313" key="1">
    <source>
        <dbReference type="EMBL" id="CAH2018083.1"/>
    </source>
</evidence>
<accession>A0A9P0VRD2</accession>